<keyword evidence="3" id="KW-1185">Reference proteome</keyword>
<dbReference type="OrthoDB" id="10324177at2759"/>
<accession>A0A2G5TZS2</accession>
<reference evidence="3" key="1">
    <citation type="submission" date="2017-10" db="EMBL/GenBank/DDBJ databases">
        <title>Rapid genome shrinkage in a self-fertile nematode reveals novel sperm competition proteins.</title>
        <authorList>
            <person name="Yin D."/>
            <person name="Schwarz E.M."/>
            <person name="Thomas C.G."/>
            <person name="Felde R.L."/>
            <person name="Korf I.F."/>
            <person name="Cutter A.D."/>
            <person name="Schartner C.M."/>
            <person name="Ralston E.J."/>
            <person name="Meyer B.J."/>
            <person name="Haag E.S."/>
        </authorList>
    </citation>
    <scope>NUCLEOTIDE SEQUENCE [LARGE SCALE GENOMIC DNA]</scope>
    <source>
        <strain evidence="3">JU1422</strain>
    </source>
</reference>
<name>A0A2G5TZS2_9PELO</name>
<evidence type="ECO:0000256" key="1">
    <source>
        <dbReference type="SAM" id="MobiDB-lite"/>
    </source>
</evidence>
<protein>
    <submittedName>
        <fullName evidence="2">Uncharacterized protein</fullName>
    </submittedName>
</protein>
<feature type="region of interest" description="Disordered" evidence="1">
    <location>
        <begin position="156"/>
        <end position="185"/>
    </location>
</feature>
<proteinExistence type="predicted"/>
<feature type="region of interest" description="Disordered" evidence="1">
    <location>
        <begin position="210"/>
        <end position="229"/>
    </location>
</feature>
<gene>
    <name evidence="2" type="primary">Cnig_chr_IV.g12883</name>
    <name evidence="2" type="ORF">B9Z55_012883</name>
</gene>
<sequence length="255" mass="28202">MNSSFIKKKKGIRTYIPTGQKIKKEDWREMEMSIYESGGDETSFREVAEEKDISQEMAEAAFEEILHNKRQGESQYRIQLDRSLEACPSDALPFVFIPCKYQNMEDPRCCLNNTEQTSTFQVFAKPRCHRNLQDISMSPIGRSGSLPVDRPLFVRTSTPMRPTRSVTGSVDSLPSSSAQSIPKRSRIHLPVTQVLSPALAPGAPFMSPAMPMSTSVDARDSQASPSRAQPKICARTGASCVSKCGQGCSGSANQW</sequence>
<evidence type="ECO:0000313" key="3">
    <source>
        <dbReference type="Proteomes" id="UP000230233"/>
    </source>
</evidence>
<feature type="compositionally biased region" description="Polar residues" evidence="1">
    <location>
        <begin position="156"/>
        <end position="182"/>
    </location>
</feature>
<dbReference type="STRING" id="1611254.A0A2G5TZS2"/>
<comment type="caution">
    <text evidence="2">The sequence shown here is derived from an EMBL/GenBank/DDBJ whole genome shotgun (WGS) entry which is preliminary data.</text>
</comment>
<evidence type="ECO:0000313" key="2">
    <source>
        <dbReference type="EMBL" id="PIC32621.1"/>
    </source>
</evidence>
<dbReference type="EMBL" id="PDUG01000004">
    <property type="protein sequence ID" value="PIC32621.1"/>
    <property type="molecule type" value="Genomic_DNA"/>
</dbReference>
<organism evidence="2 3">
    <name type="scientific">Caenorhabditis nigoni</name>
    <dbReference type="NCBI Taxonomy" id="1611254"/>
    <lineage>
        <taxon>Eukaryota</taxon>
        <taxon>Metazoa</taxon>
        <taxon>Ecdysozoa</taxon>
        <taxon>Nematoda</taxon>
        <taxon>Chromadorea</taxon>
        <taxon>Rhabditida</taxon>
        <taxon>Rhabditina</taxon>
        <taxon>Rhabditomorpha</taxon>
        <taxon>Rhabditoidea</taxon>
        <taxon>Rhabditidae</taxon>
        <taxon>Peloderinae</taxon>
        <taxon>Caenorhabditis</taxon>
    </lineage>
</organism>
<dbReference type="AlphaFoldDB" id="A0A2G5TZS2"/>
<dbReference type="Proteomes" id="UP000230233">
    <property type="component" value="Chromosome IV"/>
</dbReference>
<feature type="compositionally biased region" description="Polar residues" evidence="1">
    <location>
        <begin position="212"/>
        <end position="227"/>
    </location>
</feature>